<evidence type="ECO:0000313" key="5">
    <source>
        <dbReference type="EMBL" id="SHG85250.1"/>
    </source>
</evidence>
<dbReference type="SUPFAM" id="SSF46689">
    <property type="entry name" value="Homeodomain-like"/>
    <property type="match status" value="1"/>
</dbReference>
<evidence type="ECO:0000256" key="1">
    <source>
        <dbReference type="ARBA" id="ARBA00023015"/>
    </source>
</evidence>
<dbReference type="RefSeq" id="WP_073324056.1">
    <property type="nucleotide sequence ID" value="NZ_FQWD01000005.1"/>
</dbReference>
<dbReference type="InterPro" id="IPR009057">
    <property type="entry name" value="Homeodomain-like_sf"/>
</dbReference>
<dbReference type="InterPro" id="IPR018062">
    <property type="entry name" value="HTH_AraC-typ_CS"/>
</dbReference>
<dbReference type="AlphaFoldDB" id="A0A1M5N6Q0"/>
<protein>
    <submittedName>
        <fullName evidence="5">Helix-turn-helix domain-containing protein</fullName>
    </submittedName>
</protein>
<keyword evidence="2" id="KW-0238">DNA-binding</keyword>
<dbReference type="PROSITE" id="PS00041">
    <property type="entry name" value="HTH_ARAC_FAMILY_1"/>
    <property type="match status" value="1"/>
</dbReference>
<dbReference type="OrthoDB" id="6816069at2"/>
<dbReference type="InterPro" id="IPR018060">
    <property type="entry name" value="HTH_AraC"/>
</dbReference>
<dbReference type="InterPro" id="IPR032687">
    <property type="entry name" value="AraC-type_N"/>
</dbReference>
<sequence length="341" mass="38830">MPGKYEVGTAANHYISQLYHEALKNKLDVTSMLNTLGLTEEVFDKPELRVKTEKLATFQNLIWQAMQDESMGLGASPVPAGSYFMMGRLTVNQPTLHKALNLAVRFYGMVTKAFTINLTVDGDTAFLGFKLHSPERDPQHMFAEILLLAMHRYASWLIADSLPLIECYFDYPTPAHISEYSYLFPGGHTFESDKLGFAFPARYLKRDVKQNDASLKLFMKRCPQEIFQRYEADYSLTTELQRLLWKNLKGGVPSIEAAAAMMNMTKRTMMRKLKSEGTSYQQLKDQVRLDKAVTLLTKYNLPINQISESVGFSEPAVFTRAFLNWTGDSPSHFREKNAVED</sequence>
<dbReference type="PANTHER" id="PTHR47894:SF1">
    <property type="entry name" value="HTH-TYPE TRANSCRIPTIONAL REGULATOR VQSM"/>
    <property type="match status" value="1"/>
</dbReference>
<dbReference type="GO" id="GO:0003700">
    <property type="term" value="F:DNA-binding transcription factor activity"/>
    <property type="evidence" value="ECO:0007669"/>
    <property type="project" value="InterPro"/>
</dbReference>
<proteinExistence type="predicted"/>
<evidence type="ECO:0000256" key="3">
    <source>
        <dbReference type="ARBA" id="ARBA00023163"/>
    </source>
</evidence>
<dbReference type="Gene3D" id="1.10.10.60">
    <property type="entry name" value="Homeodomain-like"/>
    <property type="match status" value="1"/>
</dbReference>
<organism evidence="5 6">
    <name type="scientific">Marisediminitalea aggregata</name>
    <dbReference type="NCBI Taxonomy" id="634436"/>
    <lineage>
        <taxon>Bacteria</taxon>
        <taxon>Pseudomonadati</taxon>
        <taxon>Pseudomonadota</taxon>
        <taxon>Gammaproteobacteria</taxon>
        <taxon>Alteromonadales</taxon>
        <taxon>Alteromonadaceae</taxon>
        <taxon>Marisediminitalea</taxon>
    </lineage>
</organism>
<evidence type="ECO:0000259" key="4">
    <source>
        <dbReference type="PROSITE" id="PS01124"/>
    </source>
</evidence>
<dbReference type="EMBL" id="FQWD01000005">
    <property type="protein sequence ID" value="SHG85250.1"/>
    <property type="molecule type" value="Genomic_DNA"/>
</dbReference>
<keyword evidence="1" id="KW-0805">Transcription regulation</keyword>
<dbReference type="SMART" id="SM00342">
    <property type="entry name" value="HTH_ARAC"/>
    <property type="match status" value="1"/>
</dbReference>
<dbReference type="Proteomes" id="UP000184520">
    <property type="component" value="Unassembled WGS sequence"/>
</dbReference>
<keyword evidence="3" id="KW-0804">Transcription</keyword>
<reference evidence="6" key="1">
    <citation type="submission" date="2016-11" db="EMBL/GenBank/DDBJ databases">
        <authorList>
            <person name="Varghese N."/>
            <person name="Submissions S."/>
        </authorList>
    </citation>
    <scope>NUCLEOTIDE SEQUENCE [LARGE SCALE GENOMIC DNA]</scope>
    <source>
        <strain evidence="6">CGMCC 1.8995</strain>
    </source>
</reference>
<keyword evidence="6" id="KW-1185">Reference proteome</keyword>
<evidence type="ECO:0000313" key="6">
    <source>
        <dbReference type="Proteomes" id="UP000184520"/>
    </source>
</evidence>
<dbReference type="GO" id="GO:0005829">
    <property type="term" value="C:cytosol"/>
    <property type="evidence" value="ECO:0007669"/>
    <property type="project" value="TreeGrafter"/>
</dbReference>
<dbReference type="PROSITE" id="PS01124">
    <property type="entry name" value="HTH_ARAC_FAMILY_2"/>
    <property type="match status" value="1"/>
</dbReference>
<gene>
    <name evidence="5" type="ORF">SAMN05216361_3098</name>
</gene>
<dbReference type="PANTHER" id="PTHR47894">
    <property type="entry name" value="HTH-TYPE TRANSCRIPTIONAL REGULATOR GADX"/>
    <property type="match status" value="1"/>
</dbReference>
<dbReference type="Pfam" id="PF12625">
    <property type="entry name" value="Arabinose_bd"/>
    <property type="match status" value="1"/>
</dbReference>
<dbReference type="GO" id="GO:0000976">
    <property type="term" value="F:transcription cis-regulatory region binding"/>
    <property type="evidence" value="ECO:0007669"/>
    <property type="project" value="TreeGrafter"/>
</dbReference>
<name>A0A1M5N6Q0_9ALTE</name>
<dbReference type="STRING" id="634436.SAMN05216361_3098"/>
<feature type="domain" description="HTH araC/xylS-type" evidence="4">
    <location>
        <begin position="238"/>
        <end position="336"/>
    </location>
</feature>
<accession>A0A1M5N6Q0</accession>
<dbReference type="Pfam" id="PF12833">
    <property type="entry name" value="HTH_18"/>
    <property type="match status" value="1"/>
</dbReference>
<evidence type="ECO:0000256" key="2">
    <source>
        <dbReference type="ARBA" id="ARBA00023125"/>
    </source>
</evidence>